<proteinExistence type="predicted"/>
<evidence type="ECO:0000313" key="2">
    <source>
        <dbReference type="Proteomes" id="UP000185895"/>
    </source>
</evidence>
<dbReference type="OrthoDB" id="828244at2"/>
<dbReference type="Proteomes" id="UP000185895">
    <property type="component" value="Unassembled WGS sequence"/>
</dbReference>
<dbReference type="AlphaFoldDB" id="A0A1E7RCN7"/>
<gene>
    <name evidence="1" type="ORF">BJI46_11675</name>
</gene>
<dbReference type="Pfam" id="PF16263">
    <property type="entry name" value="DUF4917"/>
    <property type="match status" value="1"/>
</dbReference>
<keyword evidence="2" id="KW-1185">Reference proteome</keyword>
<evidence type="ECO:0000313" key="1">
    <source>
        <dbReference type="EMBL" id="OEY96935.1"/>
    </source>
</evidence>
<dbReference type="STRING" id="1262585.BJI46_11675"/>
<reference evidence="1 2" key="1">
    <citation type="submission" date="2016-09" db="EMBL/GenBank/DDBJ databases">
        <authorList>
            <person name="Capua I."/>
            <person name="De Benedictis P."/>
            <person name="Joannis T."/>
            <person name="Lombin L.H."/>
            <person name="Cattoli G."/>
        </authorList>
    </citation>
    <scope>NUCLEOTIDE SEQUENCE [LARGE SCALE GENOMIC DNA]</scope>
    <source>
        <strain evidence="1 2">ANC 4671</strain>
    </source>
</reference>
<dbReference type="RefSeq" id="WP_070069635.1">
    <property type="nucleotide sequence ID" value="NZ_MKKK01000017.1"/>
</dbReference>
<comment type="caution">
    <text evidence="1">The sequence shown here is derived from an EMBL/GenBank/DDBJ whole genome shotgun (WGS) entry which is preliminary data.</text>
</comment>
<protein>
    <submittedName>
        <fullName evidence="1">Uncharacterized protein</fullName>
    </submittedName>
</protein>
<dbReference type="EMBL" id="MKKK01000017">
    <property type="protein sequence ID" value="OEY96935.1"/>
    <property type="molecule type" value="Genomic_DNA"/>
</dbReference>
<name>A0A1E7RCN7_9GAMM</name>
<accession>A0A1E7RCN7</accession>
<sequence>MNYIIHNWDDIKDHFEDSTLILGNGASRNVSEDFNYKNLKKEAEDRGLLSQDVLKLFKTFDTTDFELILRTLFYANLVNVDLGIKDNQSTRAYKSISNALITLVRDVHSNYAKVNFKNIGKFIENFSFIFPLNYDLIIYWTILYLNENNKNNVYKDCFGYGGKFNKSLFSERYPENNKTSRIVAYPHGMLALNKNKTGQELKVARKKPDGDNLSCELLEEILSNWESQEYSPIFVSEGTSGKKIETIERSRYLNTVYKEYIPNALIPSTTFERKNPKNLTIFGWALGEQDEHIIKALISKVRGDSLNNMKIAYSVSSKYKQEQLAGLDLKIKKIFKIKTWNSDKKDYEYLDIKNLEILFFDRDSLGSWKNNAI</sequence>
<organism evidence="1 2">
    <name type="scientific">Acinetobacter qingfengensis</name>
    <dbReference type="NCBI Taxonomy" id="1262585"/>
    <lineage>
        <taxon>Bacteria</taxon>
        <taxon>Pseudomonadati</taxon>
        <taxon>Pseudomonadota</taxon>
        <taxon>Gammaproteobacteria</taxon>
        <taxon>Moraxellales</taxon>
        <taxon>Moraxellaceae</taxon>
        <taxon>Acinetobacter</taxon>
    </lineage>
</organism>
<dbReference type="InterPro" id="IPR032581">
    <property type="entry name" value="DUF4917"/>
</dbReference>